<comment type="caution">
    <text evidence="1">The sequence shown here is derived from an EMBL/GenBank/DDBJ whole genome shotgun (WGS) entry which is preliminary data.</text>
</comment>
<sequence>MKYILCQPAIKRFEWELEICITRLQKLGIKDIVLLFTQQDDKVPKYLQENYDVETHVYIDNRTDKIYIPSVKPYLWMKYLEEDQSRENDTYFYLDSDVLLREIPGVKPTENKWYASACESYLSVDYIDSKGSDLLERMCDAIGINDSLIREENPIGGAQWVIKNPSYDYWKKVYEDSVKLYKYLNSVEGEYVQKNDTNYTPIQKWTAEMWAQLWNVYHFGKTVKTSTELDFCWPTDPVDKYHEMKIYHNAGVVDDNQNLFFKGKYVSKTPFRDSFEHIDKSKASIEYVKAIKEVLQLAKFEVIAGFRDKETDKEYFVGDKFPKPANKKVKKERIDELMSSDNNAGTPLIKEQE</sequence>
<accession>A0A1H9ED61</accession>
<organism evidence="1 2">
    <name type="scientific">Virgibacillus subterraneus</name>
    <dbReference type="NCBI Taxonomy" id="621109"/>
    <lineage>
        <taxon>Bacteria</taxon>
        <taxon>Bacillati</taxon>
        <taxon>Bacillota</taxon>
        <taxon>Bacilli</taxon>
        <taxon>Bacillales</taxon>
        <taxon>Bacillaceae</taxon>
        <taxon>Virgibacillus</taxon>
    </lineage>
</organism>
<dbReference type="EMBL" id="FOEH01000002">
    <property type="protein sequence ID" value="SEQ23696.1"/>
    <property type="molecule type" value="Genomic_DNA"/>
</dbReference>
<dbReference type="Proteomes" id="UP000198733">
    <property type="component" value="Unassembled WGS sequence"/>
</dbReference>
<reference evidence="1 2" key="1">
    <citation type="submission" date="2016-10" db="EMBL/GenBank/DDBJ databases">
        <authorList>
            <person name="Varghese N."/>
            <person name="Submissions S."/>
        </authorList>
    </citation>
    <scope>NUCLEOTIDE SEQUENCE [LARGE SCALE GENOMIC DNA]</scope>
    <source>
        <strain evidence="1 2">CGMCC 1.7734</strain>
    </source>
</reference>
<keyword evidence="2" id="KW-1185">Reference proteome</keyword>
<evidence type="ECO:0000313" key="2">
    <source>
        <dbReference type="Proteomes" id="UP000198733"/>
    </source>
</evidence>
<proteinExistence type="predicted"/>
<evidence type="ECO:0008006" key="3">
    <source>
        <dbReference type="Google" id="ProtNLM"/>
    </source>
</evidence>
<protein>
    <recommendedName>
        <fullName evidence="3">Phage protein</fullName>
    </recommendedName>
</protein>
<gene>
    <name evidence="1" type="ORF">SAMN05216232_1991</name>
</gene>
<evidence type="ECO:0000313" key="1">
    <source>
        <dbReference type="EMBL" id="SEQ23696.1"/>
    </source>
</evidence>
<name>A0A1H9ED61_9BACI</name>
<dbReference type="RefSeq" id="WP_092503989.1">
    <property type="nucleotide sequence ID" value="NZ_FOEH01000002.1"/>
</dbReference>